<sequence>MDLQVLCVGGLEVTLFAYPLLLGISNENQKLISPLESLCLCYYTLIQLFCLFFCFLLTCAQPLIHCLPTNLCLLHLQTGNQD</sequence>
<organism evidence="2 3">
    <name type="scientific">Tetranychus urticae</name>
    <name type="common">Two-spotted spider mite</name>
    <dbReference type="NCBI Taxonomy" id="32264"/>
    <lineage>
        <taxon>Eukaryota</taxon>
        <taxon>Metazoa</taxon>
        <taxon>Ecdysozoa</taxon>
        <taxon>Arthropoda</taxon>
        <taxon>Chelicerata</taxon>
        <taxon>Arachnida</taxon>
        <taxon>Acari</taxon>
        <taxon>Acariformes</taxon>
        <taxon>Trombidiformes</taxon>
        <taxon>Prostigmata</taxon>
        <taxon>Eleutherengona</taxon>
        <taxon>Raphignathae</taxon>
        <taxon>Tetranychoidea</taxon>
        <taxon>Tetranychidae</taxon>
        <taxon>Tetranychus</taxon>
    </lineage>
</organism>
<keyword evidence="1" id="KW-0472">Membrane</keyword>
<protein>
    <submittedName>
        <fullName evidence="2">Uncharacterized protein</fullName>
    </submittedName>
</protein>
<feature type="transmembrane region" description="Helical" evidence="1">
    <location>
        <begin position="40"/>
        <end position="64"/>
    </location>
</feature>
<keyword evidence="3" id="KW-1185">Reference proteome</keyword>
<evidence type="ECO:0000256" key="1">
    <source>
        <dbReference type="SAM" id="Phobius"/>
    </source>
</evidence>
<proteinExistence type="predicted"/>
<dbReference type="EMBL" id="CAEY01001886">
    <property type="status" value="NOT_ANNOTATED_CDS"/>
    <property type="molecule type" value="Genomic_DNA"/>
</dbReference>
<reference evidence="3" key="1">
    <citation type="submission" date="2011-08" db="EMBL/GenBank/DDBJ databases">
        <authorList>
            <person name="Rombauts S."/>
        </authorList>
    </citation>
    <scope>NUCLEOTIDE SEQUENCE</scope>
    <source>
        <strain evidence="3">London</strain>
    </source>
</reference>
<keyword evidence="1" id="KW-1133">Transmembrane helix</keyword>
<dbReference type="AlphaFoldDB" id="T1K919"/>
<evidence type="ECO:0000313" key="2">
    <source>
        <dbReference type="EnsemblMetazoa" id="tetur07g03380.1"/>
    </source>
</evidence>
<accession>T1K919</accession>
<dbReference type="EnsemblMetazoa" id="tetur07g03380.1">
    <property type="protein sequence ID" value="tetur07g03380.1"/>
    <property type="gene ID" value="tetur07g03380"/>
</dbReference>
<evidence type="ECO:0000313" key="3">
    <source>
        <dbReference type="Proteomes" id="UP000015104"/>
    </source>
</evidence>
<dbReference type="Proteomes" id="UP000015104">
    <property type="component" value="Unassembled WGS sequence"/>
</dbReference>
<name>T1K919_TETUR</name>
<keyword evidence="1" id="KW-0812">Transmembrane</keyword>
<reference evidence="2" key="2">
    <citation type="submission" date="2015-06" db="UniProtKB">
        <authorList>
            <consortium name="EnsemblMetazoa"/>
        </authorList>
    </citation>
    <scope>IDENTIFICATION</scope>
</reference>
<dbReference type="HOGENOM" id="CLU_2561226_0_0_1"/>